<reference evidence="4" key="1">
    <citation type="submission" date="2020-06" db="EMBL/GenBank/DDBJ databases">
        <authorList>
            <person name="Li T."/>
            <person name="Hu X."/>
            <person name="Zhang T."/>
            <person name="Song X."/>
            <person name="Zhang H."/>
            <person name="Dai N."/>
            <person name="Sheng W."/>
            <person name="Hou X."/>
            <person name="Wei L."/>
        </authorList>
    </citation>
    <scope>NUCLEOTIDE SEQUENCE</scope>
    <source>
        <strain evidence="4">G02</strain>
        <tissue evidence="4">Leaf</tissue>
    </source>
</reference>
<name>A0AAW2UEX9_SESRA</name>
<keyword evidence="2" id="KW-1133">Transmembrane helix</keyword>
<dbReference type="InterPro" id="IPR056900">
    <property type="entry name" value="COB_C"/>
</dbReference>
<accession>A0AAW2UEX9</accession>
<sequence length="95" mass="10311">MQGLPGLNYLVGETDGATQKDPRVPGKQQSVISFTKKLTPGVNIPAGDGFPTKVYFNGEECSLPKLLPTSNSDRLGSSVFLSFVLFVLLFVFMQQ</sequence>
<comment type="caution">
    <text evidence="4">The sequence shown here is derived from an EMBL/GenBank/DDBJ whole genome shotgun (WGS) entry which is preliminary data.</text>
</comment>
<keyword evidence="2" id="KW-0812">Transmembrane</keyword>
<protein>
    <submittedName>
        <fullName evidence="4">COBRA-like protein 7</fullName>
    </submittedName>
</protein>
<evidence type="ECO:0000256" key="1">
    <source>
        <dbReference type="SAM" id="MobiDB-lite"/>
    </source>
</evidence>
<dbReference type="PANTHER" id="PTHR31052">
    <property type="entry name" value="COBRA-LIKE PROTEIN 7"/>
    <property type="match status" value="1"/>
</dbReference>
<dbReference type="AlphaFoldDB" id="A0AAW2UEX9"/>
<evidence type="ECO:0000256" key="2">
    <source>
        <dbReference type="SAM" id="Phobius"/>
    </source>
</evidence>
<proteinExistence type="predicted"/>
<evidence type="ECO:0000259" key="3">
    <source>
        <dbReference type="Pfam" id="PF25079"/>
    </source>
</evidence>
<evidence type="ECO:0000313" key="4">
    <source>
        <dbReference type="EMBL" id="KAL0414795.1"/>
    </source>
</evidence>
<feature type="region of interest" description="Disordered" evidence="1">
    <location>
        <begin position="1"/>
        <end position="25"/>
    </location>
</feature>
<feature type="transmembrane region" description="Helical" evidence="2">
    <location>
        <begin position="75"/>
        <end position="93"/>
    </location>
</feature>
<dbReference type="PANTHER" id="PTHR31052:SF3">
    <property type="entry name" value="COBRA-LIKE PROTEIN 7"/>
    <property type="match status" value="1"/>
</dbReference>
<reference evidence="4" key="2">
    <citation type="journal article" date="2024" name="Plant">
        <title>Genomic evolution and insights into agronomic trait innovations of Sesamum species.</title>
        <authorList>
            <person name="Miao H."/>
            <person name="Wang L."/>
            <person name="Qu L."/>
            <person name="Liu H."/>
            <person name="Sun Y."/>
            <person name="Le M."/>
            <person name="Wang Q."/>
            <person name="Wei S."/>
            <person name="Zheng Y."/>
            <person name="Lin W."/>
            <person name="Duan Y."/>
            <person name="Cao H."/>
            <person name="Xiong S."/>
            <person name="Wang X."/>
            <person name="Wei L."/>
            <person name="Li C."/>
            <person name="Ma Q."/>
            <person name="Ju M."/>
            <person name="Zhao R."/>
            <person name="Li G."/>
            <person name="Mu C."/>
            <person name="Tian Q."/>
            <person name="Mei H."/>
            <person name="Zhang T."/>
            <person name="Gao T."/>
            <person name="Zhang H."/>
        </authorList>
    </citation>
    <scope>NUCLEOTIDE SEQUENCE</scope>
    <source>
        <strain evidence="4">G02</strain>
    </source>
</reference>
<dbReference type="EMBL" id="JACGWJ010000006">
    <property type="protein sequence ID" value="KAL0414795.1"/>
    <property type="molecule type" value="Genomic_DNA"/>
</dbReference>
<organism evidence="4">
    <name type="scientific">Sesamum radiatum</name>
    <name type="common">Black benniseed</name>
    <dbReference type="NCBI Taxonomy" id="300843"/>
    <lineage>
        <taxon>Eukaryota</taxon>
        <taxon>Viridiplantae</taxon>
        <taxon>Streptophyta</taxon>
        <taxon>Embryophyta</taxon>
        <taxon>Tracheophyta</taxon>
        <taxon>Spermatophyta</taxon>
        <taxon>Magnoliopsida</taxon>
        <taxon>eudicotyledons</taxon>
        <taxon>Gunneridae</taxon>
        <taxon>Pentapetalae</taxon>
        <taxon>asterids</taxon>
        <taxon>lamiids</taxon>
        <taxon>Lamiales</taxon>
        <taxon>Pedaliaceae</taxon>
        <taxon>Sesamum</taxon>
    </lineage>
</organism>
<gene>
    <name evidence="4" type="ORF">Sradi_1681200</name>
</gene>
<dbReference type="Pfam" id="PF25079">
    <property type="entry name" value="COB_C"/>
    <property type="match status" value="1"/>
</dbReference>
<feature type="domain" description="COBRA C-terminal" evidence="3">
    <location>
        <begin position="1"/>
        <end position="68"/>
    </location>
</feature>
<keyword evidence="2" id="KW-0472">Membrane</keyword>